<dbReference type="Proteomes" id="UP000051086">
    <property type="component" value="Unassembled WGS sequence"/>
</dbReference>
<keyword evidence="1" id="KW-0732">Signal</keyword>
<dbReference type="InterPro" id="IPR018637">
    <property type="entry name" value="DUF2059"/>
</dbReference>
<dbReference type="EMBL" id="CYSC01000032">
    <property type="protein sequence ID" value="CUH72455.1"/>
    <property type="molecule type" value="Genomic_DNA"/>
</dbReference>
<dbReference type="Pfam" id="PF09832">
    <property type="entry name" value="DUF2059"/>
    <property type="match status" value="1"/>
</dbReference>
<evidence type="ECO:0000256" key="1">
    <source>
        <dbReference type="SAM" id="SignalP"/>
    </source>
</evidence>
<accession>A0A0N7LXP2</accession>
<evidence type="ECO:0000313" key="5">
    <source>
        <dbReference type="Proteomes" id="UP000051086"/>
    </source>
</evidence>
<dbReference type="AlphaFoldDB" id="A0A0N7LXP2"/>
<feature type="domain" description="DUF2059" evidence="2">
    <location>
        <begin position="91"/>
        <end position="144"/>
    </location>
</feature>
<feature type="chain" id="PRO_5009790952" description="DUF2059 domain-containing protein" evidence="1">
    <location>
        <begin position="32"/>
        <end position="284"/>
    </location>
</feature>
<reference evidence="3 5" key="1">
    <citation type="submission" date="2015-09" db="EMBL/GenBank/DDBJ databases">
        <authorList>
            <person name="Rodrigo-Torres L."/>
            <person name="Arahal D.R."/>
        </authorList>
    </citation>
    <scope>NUCLEOTIDE SEQUENCE [LARGE SCALE GENOMIC DNA]</scope>
    <source>
        <strain evidence="3 5">CECT 5118</strain>
    </source>
</reference>
<organism evidence="4 6">
    <name type="scientific">Thalassovita autumnalis</name>
    <dbReference type="NCBI Taxonomy" id="2072972"/>
    <lineage>
        <taxon>Bacteria</taxon>
        <taxon>Pseudomonadati</taxon>
        <taxon>Pseudomonadota</taxon>
        <taxon>Alphaproteobacteria</taxon>
        <taxon>Rhodobacterales</taxon>
        <taxon>Roseobacteraceae</taxon>
        <taxon>Thalassovita</taxon>
    </lineage>
</organism>
<evidence type="ECO:0000259" key="2">
    <source>
        <dbReference type="Pfam" id="PF09832"/>
    </source>
</evidence>
<proteinExistence type="predicted"/>
<name>A0A0N7LXP2_9RHOB</name>
<feature type="signal peptide" evidence="1">
    <location>
        <begin position="1"/>
        <end position="31"/>
    </location>
</feature>
<evidence type="ECO:0000313" key="3">
    <source>
        <dbReference type="EMBL" id="CUH66135.1"/>
    </source>
</evidence>
<dbReference type="RefSeq" id="WP_106404193.1">
    <property type="nucleotide sequence ID" value="NZ_CYSB01000025.1"/>
</dbReference>
<reference evidence="4 6" key="2">
    <citation type="submission" date="2015-09" db="EMBL/GenBank/DDBJ databases">
        <authorList>
            <consortium name="Swine Surveillance"/>
        </authorList>
    </citation>
    <scope>NUCLEOTIDE SEQUENCE [LARGE SCALE GENOMIC DNA]</scope>
    <source>
        <strain evidence="4 6">5120</strain>
    </source>
</reference>
<dbReference type="EMBL" id="CYSB01000025">
    <property type="protein sequence ID" value="CUH66135.1"/>
    <property type="molecule type" value="Genomic_DNA"/>
</dbReference>
<protein>
    <recommendedName>
        <fullName evidence="2">DUF2059 domain-containing protein</fullName>
    </recommendedName>
</protein>
<gene>
    <name evidence="3" type="ORF">TL5118_01624</name>
    <name evidence="4" type="ORF">TL5120_02256</name>
</gene>
<keyword evidence="5" id="KW-1185">Reference proteome</keyword>
<dbReference type="Proteomes" id="UP000051887">
    <property type="component" value="Unassembled WGS sequence"/>
</dbReference>
<evidence type="ECO:0000313" key="4">
    <source>
        <dbReference type="EMBL" id="CUH72455.1"/>
    </source>
</evidence>
<evidence type="ECO:0000313" key="6">
    <source>
        <dbReference type="Proteomes" id="UP000051887"/>
    </source>
</evidence>
<sequence>MPQVFTSISRSCASALMALSAMVLLGSPAAAGPRAAEIDALFEALNMPEMFTILQEEGEAYGDDLAEEMLPGGTGPGWQAVVRRLHDPASLEEIMRAAFEESFGNAEIAPLLSFFQSESGQRIIELELAARRAFMEEGTEEAARDQFRGVQEPYEAHLAAIEAFIVENELVEMNVVGALNANIMFMRGLIQGGAIEMSEEDVLSDVWAQEPTTRMDTHEWVYSFLMLAYEPLSTEEVQAYVALSRTPEGQALNRALFAGFDRMYGTVSMSLGLALARQMEGESL</sequence>
<dbReference type="OrthoDB" id="7841298at2"/>